<dbReference type="SUPFAM" id="SSF82866">
    <property type="entry name" value="Multidrug efflux transporter AcrB transmembrane domain"/>
    <property type="match status" value="2"/>
</dbReference>
<name>A0ABU3K3I6_9BACT</name>
<feature type="transmembrane region" description="Helical" evidence="6">
    <location>
        <begin position="391"/>
        <end position="417"/>
    </location>
</feature>
<feature type="transmembrane region" description="Helical" evidence="6">
    <location>
        <begin position="771"/>
        <end position="797"/>
    </location>
</feature>
<dbReference type="Proteomes" id="UP001250932">
    <property type="component" value="Unassembled WGS sequence"/>
</dbReference>
<feature type="transmembrane region" description="Helical" evidence="6">
    <location>
        <begin position="672"/>
        <end position="690"/>
    </location>
</feature>
<dbReference type="PANTHER" id="PTHR33406:SF12">
    <property type="entry name" value="BLR2997 PROTEIN"/>
    <property type="match status" value="1"/>
</dbReference>
<evidence type="ECO:0000256" key="2">
    <source>
        <dbReference type="ARBA" id="ARBA00022475"/>
    </source>
</evidence>
<keyword evidence="2" id="KW-1003">Cell membrane</keyword>
<feature type="transmembrane region" description="Helical" evidence="6">
    <location>
        <begin position="366"/>
        <end position="385"/>
    </location>
</feature>
<protein>
    <submittedName>
        <fullName evidence="8">MMPL family transporter</fullName>
    </submittedName>
</protein>
<evidence type="ECO:0000256" key="5">
    <source>
        <dbReference type="ARBA" id="ARBA00023136"/>
    </source>
</evidence>
<feature type="transmembrane region" description="Helical" evidence="6">
    <location>
        <begin position="315"/>
        <end position="337"/>
    </location>
</feature>
<keyword evidence="9" id="KW-1185">Reference proteome</keyword>
<keyword evidence="4 6" id="KW-1133">Transmembrane helix</keyword>
<keyword evidence="5 6" id="KW-0472">Membrane</keyword>
<feature type="transmembrane region" description="Helical" evidence="6">
    <location>
        <begin position="803"/>
        <end position="823"/>
    </location>
</feature>
<dbReference type="RefSeq" id="WP_313831312.1">
    <property type="nucleotide sequence ID" value="NZ_JAQOUE010000001.1"/>
</dbReference>
<dbReference type="PRINTS" id="PR00702">
    <property type="entry name" value="ACRIFLAVINRP"/>
</dbReference>
<evidence type="ECO:0000256" key="4">
    <source>
        <dbReference type="ARBA" id="ARBA00022989"/>
    </source>
</evidence>
<evidence type="ECO:0000259" key="7">
    <source>
        <dbReference type="PROSITE" id="PS50156"/>
    </source>
</evidence>
<comment type="subcellular location">
    <subcellularLocation>
        <location evidence="1">Cell membrane</location>
        <topology evidence="1">Multi-pass membrane protein</topology>
    </subcellularLocation>
</comment>
<feature type="transmembrane region" description="Helical" evidence="6">
    <location>
        <begin position="697"/>
        <end position="717"/>
    </location>
</feature>
<evidence type="ECO:0000256" key="1">
    <source>
        <dbReference type="ARBA" id="ARBA00004651"/>
    </source>
</evidence>
<dbReference type="EMBL" id="JAQOUE010000001">
    <property type="protein sequence ID" value="MDT7040953.1"/>
    <property type="molecule type" value="Genomic_DNA"/>
</dbReference>
<dbReference type="Pfam" id="PF03176">
    <property type="entry name" value="MMPL"/>
    <property type="match status" value="2"/>
</dbReference>
<evidence type="ECO:0000256" key="3">
    <source>
        <dbReference type="ARBA" id="ARBA00022692"/>
    </source>
</evidence>
<dbReference type="InterPro" id="IPR001036">
    <property type="entry name" value="Acrflvin-R"/>
</dbReference>
<dbReference type="PROSITE" id="PS50156">
    <property type="entry name" value="SSD"/>
    <property type="match status" value="1"/>
</dbReference>
<feature type="transmembrane region" description="Helical" evidence="6">
    <location>
        <begin position="723"/>
        <end position="744"/>
    </location>
</feature>
<dbReference type="InterPro" id="IPR004869">
    <property type="entry name" value="MMPL_dom"/>
</dbReference>
<keyword evidence="3 6" id="KW-0812">Transmembrane</keyword>
<evidence type="ECO:0000256" key="6">
    <source>
        <dbReference type="SAM" id="Phobius"/>
    </source>
</evidence>
<evidence type="ECO:0000313" key="8">
    <source>
        <dbReference type="EMBL" id="MDT7040953.1"/>
    </source>
</evidence>
<sequence length="837" mass="93283">MESRLLRVYKSVVIDRPIISIGILFLLVGFFAVQGQNLKLDASAESIVLENDQDLKYYRASREVYGSDDFLIITYTPPGDLFSPESLAGLKALRDDLAKLDKVKTVLSILDVPLVNSPKVTIAELTDEGGVRTLESPGVDVALARKEFLESPIYQNNLVSLDGKTTAIQVIFKEDLKYSSLLKRRNQLREQAAAGELSAEESGALESAIQEFNAYHAHFVEAGREDIRIIRGILEKHRQSAALFLGGVRMITSDMISFIQNDIAVFGVGVIAFLIAALTYFFRKVRWVLLPLSCCLLSVSVMVGFLGFMDWRVTVISSNFISLLLIITMSLTIHLIVRYRIIDEEHPSSDQKVLVFETMRDMFKPCFYTAITTIVAFCSLIVSGIRPVIDFGWMMTIGITFAFILNFIYVPAVMVLLRPEKSIVRPDATRSFTMSVANFTLRNTTAISLVSVIVAIIGGIGITMLKVENRFIDHFKSTTEIYQGMELIDTKLGGTIPLEFILDADKEFLFSEEIPADQADPFEDPFGDEGSTEEVTYWFNGDRLNLIEKIHDYLDSLPEVGKVLSIATGMKVFKQLNDGRMPEDYELALLRKYVPEKVKEALIDPYLREDGNQVRITMRLIESTPELKRKELIDGIRAYLVNDVKLEAQAVHSTGMAVLYNNLLQSLFKSQILTLGVVFVSILLMFVVLFRSVALSILAILPNMLAACSVLGLMGWVGIPLDIMTITIAAITVGIAVDHAIHYIHRFQVEFGKHGNYRETILACHGSIGRAIYYTALTITVGFSILAFSSFIPTIYFGLLTGFAMMIALLSNLTLLAALLMVFKPLGAEVSPEMVRT</sequence>
<organism evidence="8 9">
    <name type="scientific">Candidatus Nitronereus thalassa</name>
    <dbReference type="NCBI Taxonomy" id="3020898"/>
    <lineage>
        <taxon>Bacteria</taxon>
        <taxon>Pseudomonadati</taxon>
        <taxon>Nitrospirota</taxon>
        <taxon>Nitrospiria</taxon>
        <taxon>Nitrospirales</taxon>
        <taxon>Nitrospiraceae</taxon>
        <taxon>Candidatus Nitronereus</taxon>
    </lineage>
</organism>
<feature type="transmembrane region" description="Helical" evidence="6">
    <location>
        <begin position="289"/>
        <end position="309"/>
    </location>
</feature>
<dbReference type="InterPro" id="IPR000731">
    <property type="entry name" value="SSD"/>
</dbReference>
<comment type="caution">
    <text evidence="8">The sequence shown here is derived from an EMBL/GenBank/DDBJ whole genome shotgun (WGS) entry which is preliminary data.</text>
</comment>
<accession>A0ABU3K3I6</accession>
<feature type="transmembrane region" description="Helical" evidence="6">
    <location>
        <begin position="263"/>
        <end position="282"/>
    </location>
</feature>
<gene>
    <name evidence="8" type="ORF">PPG34_01240</name>
</gene>
<evidence type="ECO:0000313" key="9">
    <source>
        <dbReference type="Proteomes" id="UP001250932"/>
    </source>
</evidence>
<dbReference type="Gene3D" id="1.20.1640.10">
    <property type="entry name" value="Multidrug efflux transporter AcrB transmembrane domain"/>
    <property type="match status" value="2"/>
</dbReference>
<proteinExistence type="predicted"/>
<feature type="transmembrane region" description="Helical" evidence="6">
    <location>
        <begin position="444"/>
        <end position="465"/>
    </location>
</feature>
<dbReference type="InterPro" id="IPR050545">
    <property type="entry name" value="Mycobact_MmpL"/>
</dbReference>
<feature type="transmembrane region" description="Helical" evidence="6">
    <location>
        <begin position="12"/>
        <end position="33"/>
    </location>
</feature>
<feature type="domain" description="SSD" evidence="7">
    <location>
        <begin position="695"/>
        <end position="822"/>
    </location>
</feature>
<reference evidence="8 9" key="1">
    <citation type="journal article" date="2023" name="ISME J.">
        <title>Cultivation and genomic characterization of novel and ubiquitous marine nitrite-oxidizing bacteria from the Nitrospirales.</title>
        <authorList>
            <person name="Mueller A.J."/>
            <person name="Daebeler A."/>
            <person name="Herbold C.W."/>
            <person name="Kirkegaard R.H."/>
            <person name="Daims H."/>
        </authorList>
    </citation>
    <scope>NUCLEOTIDE SEQUENCE [LARGE SCALE GENOMIC DNA]</scope>
    <source>
        <strain evidence="8 9">EB</strain>
    </source>
</reference>
<dbReference type="PANTHER" id="PTHR33406">
    <property type="entry name" value="MEMBRANE PROTEIN MJ1562-RELATED"/>
    <property type="match status" value="1"/>
</dbReference>